<dbReference type="AlphaFoldDB" id="Q5K253"/>
<proteinExistence type="evidence at transcript level"/>
<feature type="region of interest" description="Disordered" evidence="1">
    <location>
        <begin position="111"/>
        <end position="143"/>
    </location>
</feature>
<evidence type="ECO:0000256" key="1">
    <source>
        <dbReference type="SAM" id="MobiDB-lite"/>
    </source>
</evidence>
<organism evidence="2">
    <name type="scientific">Guillardia theta</name>
    <name type="common">Cryptophyte</name>
    <name type="synonym">Cryptomonas phi</name>
    <dbReference type="NCBI Taxonomy" id="55529"/>
    <lineage>
        <taxon>Eukaryota</taxon>
        <taxon>Cryptophyceae</taxon>
        <taxon>Pyrenomonadales</taxon>
        <taxon>Geminigeraceae</taxon>
        <taxon>Guillardia</taxon>
    </lineage>
</organism>
<dbReference type="SUPFAM" id="SSF52047">
    <property type="entry name" value="RNI-like"/>
    <property type="match status" value="1"/>
</dbReference>
<dbReference type="EMBL" id="AJ821836">
    <property type="protein sequence ID" value="CAH25376.1"/>
    <property type="molecule type" value="mRNA"/>
</dbReference>
<dbReference type="Gene3D" id="3.80.10.10">
    <property type="entry name" value="Ribonuclease Inhibitor"/>
    <property type="match status" value="1"/>
</dbReference>
<accession>Q5K253</accession>
<sequence length="165" mass="18051">SCNMIGPDGMKELTKIFPRLCQLEVLDLRGNPIRDKGAKTLALGLQKHTMLHRVGVSLPTDLGSSGWRRLADLVGSTSTRMEIPQPTSSRPSWACRRDSASPRGFTCSTLQSCSSSSSPRRRIGRGASWTRRRESVSSSRRTIPTSTAACMGPATLRVCNIVYKD</sequence>
<evidence type="ECO:0000313" key="2">
    <source>
        <dbReference type="EMBL" id="CAH25376.1"/>
    </source>
</evidence>
<dbReference type="InterPro" id="IPR001611">
    <property type="entry name" value="Leu-rich_rpt"/>
</dbReference>
<name>Q5K253_GUITH</name>
<dbReference type="SMART" id="SM00368">
    <property type="entry name" value="LRR_RI"/>
    <property type="match status" value="1"/>
</dbReference>
<dbReference type="InterPro" id="IPR032675">
    <property type="entry name" value="LRR_dom_sf"/>
</dbReference>
<dbReference type="Pfam" id="PF13516">
    <property type="entry name" value="LRR_6"/>
    <property type="match status" value="1"/>
</dbReference>
<feature type="non-terminal residue" evidence="2">
    <location>
        <position position="1"/>
    </location>
</feature>
<reference evidence="2" key="1">
    <citation type="submission" date="2004-09" db="EMBL/GenBank/DDBJ databases">
        <title>Transport of proteins into multimembranous plastids.</title>
        <authorList>
            <person name="Gould S.B."/>
            <person name="Sommer M.S."/>
            <person name="Hadfi K."/>
            <person name="Zauner S."/>
            <person name="Maier U.G."/>
        </authorList>
    </citation>
    <scope>NUCLEOTIDE SEQUENCE</scope>
</reference>
<protein>
    <submittedName>
        <fullName evidence="2">Uncharacterized protein</fullName>
    </submittedName>
</protein>